<gene>
    <name evidence="2" type="ORF">Ahy_B05g074432</name>
</gene>
<organism evidence="2 3">
    <name type="scientific">Arachis hypogaea</name>
    <name type="common">Peanut</name>
    <dbReference type="NCBI Taxonomy" id="3818"/>
    <lineage>
        <taxon>Eukaryota</taxon>
        <taxon>Viridiplantae</taxon>
        <taxon>Streptophyta</taxon>
        <taxon>Embryophyta</taxon>
        <taxon>Tracheophyta</taxon>
        <taxon>Spermatophyta</taxon>
        <taxon>Magnoliopsida</taxon>
        <taxon>eudicotyledons</taxon>
        <taxon>Gunneridae</taxon>
        <taxon>Pentapetalae</taxon>
        <taxon>rosids</taxon>
        <taxon>fabids</taxon>
        <taxon>Fabales</taxon>
        <taxon>Fabaceae</taxon>
        <taxon>Papilionoideae</taxon>
        <taxon>50 kb inversion clade</taxon>
        <taxon>dalbergioids sensu lato</taxon>
        <taxon>Dalbergieae</taxon>
        <taxon>Pterocarpus clade</taxon>
        <taxon>Arachis</taxon>
    </lineage>
</organism>
<dbReference type="EMBL" id="SDMP01000015">
    <property type="protein sequence ID" value="RYR07114.1"/>
    <property type="molecule type" value="Genomic_DNA"/>
</dbReference>
<protein>
    <submittedName>
        <fullName evidence="2">Uncharacterized protein</fullName>
    </submittedName>
</protein>
<evidence type="ECO:0000313" key="3">
    <source>
        <dbReference type="Proteomes" id="UP000289738"/>
    </source>
</evidence>
<accession>A0A444YZ63</accession>
<name>A0A444YZ63_ARAHY</name>
<dbReference type="AlphaFoldDB" id="A0A444YZ63"/>
<evidence type="ECO:0000256" key="1">
    <source>
        <dbReference type="SAM" id="MobiDB-lite"/>
    </source>
</evidence>
<feature type="compositionally biased region" description="Polar residues" evidence="1">
    <location>
        <begin position="34"/>
        <end position="44"/>
    </location>
</feature>
<reference evidence="2 3" key="1">
    <citation type="submission" date="2019-01" db="EMBL/GenBank/DDBJ databases">
        <title>Sequencing of cultivated peanut Arachis hypogaea provides insights into genome evolution and oil improvement.</title>
        <authorList>
            <person name="Chen X."/>
        </authorList>
    </citation>
    <scope>NUCLEOTIDE SEQUENCE [LARGE SCALE GENOMIC DNA]</scope>
    <source>
        <strain evidence="3">cv. Fuhuasheng</strain>
        <tissue evidence="2">Leaves</tissue>
    </source>
</reference>
<sequence>MGRAAGPPAKIQAKVPMQETEGRTATARNELGKESSSNAGSVNRTGDPICCGLGLSIWPGP</sequence>
<dbReference type="Proteomes" id="UP000289738">
    <property type="component" value="Chromosome B05"/>
</dbReference>
<comment type="caution">
    <text evidence="2">The sequence shown here is derived from an EMBL/GenBank/DDBJ whole genome shotgun (WGS) entry which is preliminary data.</text>
</comment>
<feature type="region of interest" description="Disordered" evidence="1">
    <location>
        <begin position="1"/>
        <end position="47"/>
    </location>
</feature>
<evidence type="ECO:0000313" key="2">
    <source>
        <dbReference type="EMBL" id="RYR07114.1"/>
    </source>
</evidence>
<proteinExistence type="predicted"/>
<keyword evidence="3" id="KW-1185">Reference proteome</keyword>